<dbReference type="EMBL" id="NWTK01000007">
    <property type="protein sequence ID" value="PKR53863.1"/>
    <property type="molecule type" value="Genomic_DNA"/>
</dbReference>
<dbReference type="PANTHER" id="PTHR11487">
    <property type="entry name" value="THIOESTERASE"/>
    <property type="match status" value="1"/>
</dbReference>
<evidence type="ECO:0000313" key="5">
    <source>
        <dbReference type="Proteomes" id="UP000233458"/>
    </source>
</evidence>
<proteinExistence type="inferred from homology"/>
<dbReference type="InterPro" id="IPR001031">
    <property type="entry name" value="Thioesterase"/>
</dbReference>
<dbReference type="Pfam" id="PF00975">
    <property type="entry name" value="Thioesterase"/>
    <property type="match status" value="1"/>
</dbReference>
<feature type="domain" description="Thioesterase" evidence="2">
    <location>
        <begin position="19"/>
        <end position="233"/>
    </location>
</feature>
<evidence type="ECO:0000259" key="2">
    <source>
        <dbReference type="Pfam" id="PF00975"/>
    </source>
</evidence>
<organism evidence="4 6">
    <name type="scientific">Thalassospira marina</name>
    <dbReference type="NCBI Taxonomy" id="2048283"/>
    <lineage>
        <taxon>Bacteria</taxon>
        <taxon>Pseudomonadati</taxon>
        <taxon>Pseudomonadota</taxon>
        <taxon>Alphaproteobacteria</taxon>
        <taxon>Rhodospirillales</taxon>
        <taxon>Thalassospiraceae</taxon>
        <taxon>Thalassospira</taxon>
    </lineage>
</organism>
<comment type="similarity">
    <text evidence="1">Belongs to the thioesterase family.</text>
</comment>
<evidence type="ECO:0000313" key="3">
    <source>
        <dbReference type="EMBL" id="AUG55742.1"/>
    </source>
</evidence>
<keyword evidence="5" id="KW-1185">Reference proteome</keyword>
<accession>A0A2N3KTR3</accession>
<gene>
    <name evidence="4" type="ORF">COO20_12710</name>
    <name evidence="3" type="ORF">CSC3H3_23130</name>
</gene>
<protein>
    <recommendedName>
        <fullName evidence="2">Thioesterase domain-containing protein</fullName>
    </recommendedName>
</protein>
<dbReference type="OrthoDB" id="8480037at2"/>
<name>A0A2N3KTR3_9PROT</name>
<dbReference type="InterPro" id="IPR012223">
    <property type="entry name" value="TEII"/>
</dbReference>
<reference evidence="3 5" key="2">
    <citation type="submission" date="2017-10" db="EMBL/GenBank/DDBJ databases">
        <title>Biodiversity and function of Thalassospira species in the particle-attached aromatic-hydrocarbon-degrading consortia from the surface seawater of the China South Sea.</title>
        <authorList>
            <person name="Dong C."/>
            <person name="Liu R."/>
            <person name="Shao Z."/>
        </authorList>
    </citation>
    <scope>NUCLEOTIDE SEQUENCE [LARGE SCALE GENOMIC DNA]</scope>
    <source>
        <strain evidence="3 5">CSC3H3</strain>
        <plasmid evidence="3">pCSC3H3</plasmid>
        <plasmid evidence="5">pcsc3h3</plasmid>
    </source>
</reference>
<evidence type="ECO:0000313" key="6">
    <source>
        <dbReference type="Proteomes" id="UP000233597"/>
    </source>
</evidence>
<evidence type="ECO:0000313" key="4">
    <source>
        <dbReference type="EMBL" id="PKR53863.1"/>
    </source>
</evidence>
<geneLocation type="plasmid" evidence="3">
    <name>pCSC3H3</name>
</geneLocation>
<geneLocation type="plasmid" evidence="5">
    <name>pcsc3h3</name>
</geneLocation>
<dbReference type="InterPro" id="IPR029058">
    <property type="entry name" value="AB_hydrolase_fold"/>
</dbReference>
<evidence type="ECO:0000256" key="1">
    <source>
        <dbReference type="ARBA" id="ARBA00007169"/>
    </source>
</evidence>
<dbReference type="SUPFAM" id="SSF53474">
    <property type="entry name" value="alpha/beta-Hydrolases"/>
    <property type="match status" value="1"/>
</dbReference>
<dbReference type="GO" id="GO:0008610">
    <property type="term" value="P:lipid biosynthetic process"/>
    <property type="evidence" value="ECO:0007669"/>
    <property type="project" value="TreeGrafter"/>
</dbReference>
<dbReference type="Gene3D" id="3.40.50.1820">
    <property type="entry name" value="alpha/beta hydrolase"/>
    <property type="match status" value="1"/>
</dbReference>
<dbReference type="Proteomes" id="UP000233458">
    <property type="component" value="Plasmid pCSC3H3"/>
</dbReference>
<dbReference type="Proteomes" id="UP000233597">
    <property type="component" value="Unassembled WGS sequence"/>
</dbReference>
<reference evidence="4 6" key="1">
    <citation type="submission" date="2017-09" db="EMBL/GenBank/DDBJ databases">
        <title>Biodiversity and function of Thalassospira species in the particle-attached aromatic-hydrocarbon-degrading consortia from the surface seawater of the South China Sea.</title>
        <authorList>
            <person name="Dong C."/>
            <person name="Liu R."/>
            <person name="Shao Z."/>
        </authorList>
    </citation>
    <scope>NUCLEOTIDE SEQUENCE [LARGE SCALE GENOMIC DNA]</scope>
    <source>
        <strain evidence="4 6">CSC1P2</strain>
    </source>
</reference>
<dbReference type="KEGG" id="thac:CSC3H3_23130"/>
<dbReference type="RefSeq" id="WP_101267050.1">
    <property type="nucleotide sequence ID" value="NZ_CP024200.1"/>
</dbReference>
<dbReference type="EMBL" id="CP024200">
    <property type="protein sequence ID" value="AUG55742.1"/>
    <property type="molecule type" value="Genomic_DNA"/>
</dbReference>
<dbReference type="PANTHER" id="PTHR11487:SF0">
    <property type="entry name" value="S-ACYL FATTY ACID SYNTHASE THIOESTERASE, MEDIUM CHAIN"/>
    <property type="match status" value="1"/>
</dbReference>
<dbReference type="AlphaFoldDB" id="A0A2N3KTR3"/>
<keyword evidence="3" id="KW-0614">Plasmid</keyword>
<sequence>MSRFAEIFGNARPDTCVDLYAFHHAGGSRHSFAAWQNRFPRAINVYRAQLPGRTPESYHFLPRKVAELIPDLAACFLRSRFGNINPFVFYGHSLGALVAFELTRFLRQHSKTLPIGLIVSSRRAPQCPLVYSELCSLRDDLLLPKLEELGGVPAYLKAKPDELRRLLPVVRADLLLSDRYDYNEQPPFDLPVLATKGLHDPIMSLAELKAWSDQTTGKFECLELSGAHFFDSHGSTRLEKLLTETVIRWGNAPSPTPRKAILPLEETQC</sequence>